<name>A0A5C3N275_9AGAM</name>
<proteinExistence type="predicted"/>
<evidence type="ECO:0000313" key="3">
    <source>
        <dbReference type="Proteomes" id="UP000305948"/>
    </source>
</evidence>
<reference evidence="2 3" key="1">
    <citation type="journal article" date="2019" name="Nat. Ecol. Evol.">
        <title>Megaphylogeny resolves global patterns of mushroom evolution.</title>
        <authorList>
            <person name="Varga T."/>
            <person name="Krizsan K."/>
            <person name="Foldi C."/>
            <person name="Dima B."/>
            <person name="Sanchez-Garcia M."/>
            <person name="Sanchez-Ramirez S."/>
            <person name="Szollosi G.J."/>
            <person name="Szarkandi J.G."/>
            <person name="Papp V."/>
            <person name="Albert L."/>
            <person name="Andreopoulos W."/>
            <person name="Angelini C."/>
            <person name="Antonin V."/>
            <person name="Barry K.W."/>
            <person name="Bougher N.L."/>
            <person name="Buchanan P."/>
            <person name="Buyck B."/>
            <person name="Bense V."/>
            <person name="Catcheside P."/>
            <person name="Chovatia M."/>
            <person name="Cooper J."/>
            <person name="Damon W."/>
            <person name="Desjardin D."/>
            <person name="Finy P."/>
            <person name="Geml J."/>
            <person name="Haridas S."/>
            <person name="Hughes K."/>
            <person name="Justo A."/>
            <person name="Karasinski D."/>
            <person name="Kautmanova I."/>
            <person name="Kiss B."/>
            <person name="Kocsube S."/>
            <person name="Kotiranta H."/>
            <person name="LaButti K.M."/>
            <person name="Lechner B.E."/>
            <person name="Liimatainen K."/>
            <person name="Lipzen A."/>
            <person name="Lukacs Z."/>
            <person name="Mihaltcheva S."/>
            <person name="Morgado L.N."/>
            <person name="Niskanen T."/>
            <person name="Noordeloos M.E."/>
            <person name="Ohm R.A."/>
            <person name="Ortiz-Santana B."/>
            <person name="Ovrebo C."/>
            <person name="Racz N."/>
            <person name="Riley R."/>
            <person name="Savchenko A."/>
            <person name="Shiryaev A."/>
            <person name="Soop K."/>
            <person name="Spirin V."/>
            <person name="Szebenyi C."/>
            <person name="Tomsovsky M."/>
            <person name="Tulloss R.E."/>
            <person name="Uehling J."/>
            <person name="Grigoriev I.V."/>
            <person name="Vagvolgyi C."/>
            <person name="Papp T."/>
            <person name="Martin F.M."/>
            <person name="Miettinen O."/>
            <person name="Hibbett D.S."/>
            <person name="Nagy L.G."/>
        </authorList>
    </citation>
    <scope>NUCLEOTIDE SEQUENCE [LARGE SCALE GENOMIC DNA]</scope>
    <source>
        <strain evidence="2 3">OMC1185</strain>
    </source>
</reference>
<sequence length="150" mass="16128">MSGYCDSSARAFLDWKRSVGRSQWEDSKTCDGGEGQEQAGGCIAVLRTRRGLLARPSRKVGDPKVSRAQAVPVPGVTLAFEIRVNTAEPRRSLCKRRDEYRLGDGRRSAKARSQGSGPGDWIAGTVTYGTLFGAYLALFGVMIGPSGGMK</sequence>
<accession>A0A5C3N275</accession>
<keyword evidence="3" id="KW-1185">Reference proteome</keyword>
<keyword evidence="1" id="KW-1133">Transmembrane helix</keyword>
<feature type="transmembrane region" description="Helical" evidence="1">
    <location>
        <begin position="121"/>
        <end position="144"/>
    </location>
</feature>
<dbReference type="AlphaFoldDB" id="A0A5C3N275"/>
<dbReference type="Proteomes" id="UP000305948">
    <property type="component" value="Unassembled WGS sequence"/>
</dbReference>
<keyword evidence="1" id="KW-0472">Membrane</keyword>
<evidence type="ECO:0000256" key="1">
    <source>
        <dbReference type="SAM" id="Phobius"/>
    </source>
</evidence>
<protein>
    <submittedName>
        <fullName evidence="2">Uncharacterized protein</fullName>
    </submittedName>
</protein>
<gene>
    <name evidence="2" type="ORF">OE88DRAFT_1644986</name>
</gene>
<dbReference type="EMBL" id="ML213511">
    <property type="protein sequence ID" value="TFK51550.1"/>
    <property type="molecule type" value="Genomic_DNA"/>
</dbReference>
<keyword evidence="1" id="KW-0812">Transmembrane</keyword>
<evidence type="ECO:0000313" key="2">
    <source>
        <dbReference type="EMBL" id="TFK51550.1"/>
    </source>
</evidence>
<organism evidence="2 3">
    <name type="scientific">Heliocybe sulcata</name>
    <dbReference type="NCBI Taxonomy" id="5364"/>
    <lineage>
        <taxon>Eukaryota</taxon>
        <taxon>Fungi</taxon>
        <taxon>Dikarya</taxon>
        <taxon>Basidiomycota</taxon>
        <taxon>Agaricomycotina</taxon>
        <taxon>Agaricomycetes</taxon>
        <taxon>Gloeophyllales</taxon>
        <taxon>Gloeophyllaceae</taxon>
        <taxon>Heliocybe</taxon>
    </lineage>
</organism>